<keyword evidence="3" id="KW-1185">Reference proteome</keyword>
<keyword evidence="1" id="KW-1133">Transmembrane helix</keyword>
<organism evidence="2 3">
    <name type="scientific">Collybiopsis confluens</name>
    <dbReference type="NCBI Taxonomy" id="2823264"/>
    <lineage>
        <taxon>Eukaryota</taxon>
        <taxon>Fungi</taxon>
        <taxon>Dikarya</taxon>
        <taxon>Basidiomycota</taxon>
        <taxon>Agaricomycotina</taxon>
        <taxon>Agaricomycetes</taxon>
        <taxon>Agaricomycetidae</taxon>
        <taxon>Agaricales</taxon>
        <taxon>Marasmiineae</taxon>
        <taxon>Omphalotaceae</taxon>
        <taxon>Collybiopsis</taxon>
    </lineage>
</organism>
<evidence type="ECO:0000313" key="3">
    <source>
        <dbReference type="Proteomes" id="UP000518752"/>
    </source>
</evidence>
<sequence>MAPIVRVNGRTFSEMVGATMAMFNPKDHSGSYKQVTTDKVERHSASSAGYRDRERGLQAIEEEEGLLNPDMQRSLRPKRSGTTCGLLWRIGGIVAALILIFSAGKLIVWALTPAPGGLEGMPVFSESLGCSDASFLYNGGETSVSVPVGDRNDHAVDIFGGSIGTVTVTEAPADITEVQYKVTIRSNDQSLLDQIVLQYPVTGETVIFSRLLVRTPRLERDSASCLRHDVTMYVPKNVKKLHILGHATSQIQFDPHARFDLDDAYVTLFSLDKRNMIMPSENLRATKVALELTRGWIAGHVSAVSSMSLTSQRGDGVVNVHVHPTAPVDPLNPDPISLHTTTGAGRTDIFLINDKAFPHRPIKSIHSSSRNADVHLTYKEAQFNGNIALDSGTFDVTGANAYEENNGPYTHWVGEKSGKDEIRVTSRGWTGLHF</sequence>
<evidence type="ECO:0000313" key="2">
    <source>
        <dbReference type="EMBL" id="KAF5389431.1"/>
    </source>
</evidence>
<reference evidence="2 3" key="1">
    <citation type="journal article" date="2020" name="ISME J.">
        <title>Uncovering the hidden diversity of litter-decomposition mechanisms in mushroom-forming fungi.</title>
        <authorList>
            <person name="Floudas D."/>
            <person name="Bentzer J."/>
            <person name="Ahren D."/>
            <person name="Johansson T."/>
            <person name="Persson P."/>
            <person name="Tunlid A."/>
        </authorList>
    </citation>
    <scope>NUCLEOTIDE SEQUENCE [LARGE SCALE GENOMIC DNA]</scope>
    <source>
        <strain evidence="2 3">CBS 406.79</strain>
    </source>
</reference>
<name>A0A8H5HTR6_9AGAR</name>
<evidence type="ECO:0000256" key="1">
    <source>
        <dbReference type="SAM" id="Phobius"/>
    </source>
</evidence>
<dbReference type="AlphaFoldDB" id="A0A8H5HTR6"/>
<protein>
    <recommendedName>
        <fullName evidence="4">Adhesin domain-containing protein</fullName>
    </recommendedName>
</protein>
<keyword evidence="1" id="KW-0472">Membrane</keyword>
<keyword evidence="1" id="KW-0812">Transmembrane</keyword>
<dbReference type="EMBL" id="JAACJN010000022">
    <property type="protein sequence ID" value="KAF5389431.1"/>
    <property type="molecule type" value="Genomic_DNA"/>
</dbReference>
<comment type="caution">
    <text evidence="2">The sequence shown here is derived from an EMBL/GenBank/DDBJ whole genome shotgun (WGS) entry which is preliminary data.</text>
</comment>
<dbReference type="OrthoDB" id="2991206at2759"/>
<proteinExistence type="predicted"/>
<dbReference type="Proteomes" id="UP000518752">
    <property type="component" value="Unassembled WGS sequence"/>
</dbReference>
<accession>A0A8H5HTR6</accession>
<feature type="transmembrane region" description="Helical" evidence="1">
    <location>
        <begin position="86"/>
        <end position="111"/>
    </location>
</feature>
<gene>
    <name evidence="2" type="ORF">D9757_004319</name>
</gene>
<evidence type="ECO:0008006" key="4">
    <source>
        <dbReference type="Google" id="ProtNLM"/>
    </source>
</evidence>